<organism evidence="21">
    <name type="scientific">Zea mays</name>
    <name type="common">Maize</name>
    <dbReference type="NCBI Taxonomy" id="4577"/>
    <lineage>
        <taxon>Eukaryota</taxon>
        <taxon>Viridiplantae</taxon>
        <taxon>Streptophyta</taxon>
        <taxon>Embryophyta</taxon>
        <taxon>Tracheophyta</taxon>
        <taxon>Spermatophyta</taxon>
        <taxon>Magnoliopsida</taxon>
        <taxon>Liliopsida</taxon>
        <taxon>Poales</taxon>
        <taxon>Poaceae</taxon>
        <taxon>PACMAD clade</taxon>
        <taxon>Panicoideae</taxon>
        <taxon>Andropogonodae</taxon>
        <taxon>Andropogoneae</taxon>
        <taxon>Tripsacinae</taxon>
        <taxon>Zea</taxon>
    </lineage>
</organism>
<comment type="cofactor">
    <cofactor evidence="16">
        <name>Mg(2+)</name>
        <dbReference type="ChEBI" id="CHEBI:18420"/>
    </cofactor>
</comment>
<dbReference type="GO" id="GO:0006310">
    <property type="term" value="P:DNA recombination"/>
    <property type="evidence" value="ECO:0007669"/>
    <property type="project" value="UniProtKB-KW"/>
</dbReference>
<dbReference type="InterPro" id="IPR010285">
    <property type="entry name" value="DNA_helicase_pif1-like_DEAD"/>
</dbReference>
<comment type="cofactor">
    <cofactor evidence="1">
        <name>Mn(2+)</name>
        <dbReference type="ChEBI" id="CHEBI:29035"/>
    </cofactor>
</comment>
<evidence type="ECO:0000259" key="20">
    <source>
        <dbReference type="Pfam" id="PF21530"/>
    </source>
</evidence>
<evidence type="ECO:0000256" key="5">
    <source>
        <dbReference type="ARBA" id="ARBA00008661"/>
    </source>
</evidence>
<dbReference type="PANTHER" id="PTHR10492">
    <property type="match status" value="1"/>
</dbReference>
<evidence type="ECO:0000256" key="1">
    <source>
        <dbReference type="ARBA" id="ARBA00001936"/>
    </source>
</evidence>
<evidence type="ECO:0000256" key="11">
    <source>
        <dbReference type="ARBA" id="ARBA00022968"/>
    </source>
</evidence>
<evidence type="ECO:0000259" key="19">
    <source>
        <dbReference type="Pfam" id="PF14214"/>
    </source>
</evidence>
<dbReference type="InterPro" id="IPR002659">
    <property type="entry name" value="Glyco_trans_31"/>
</dbReference>
<accession>A0A317YBK2</accession>
<keyword evidence="16" id="KW-0347">Helicase</keyword>
<keyword evidence="10 16" id="KW-0378">Hydrolase</keyword>
<evidence type="ECO:0000256" key="8">
    <source>
        <dbReference type="ARBA" id="ARBA00022679"/>
    </source>
</evidence>
<evidence type="ECO:0000256" key="3">
    <source>
        <dbReference type="ARBA" id="ARBA00004922"/>
    </source>
</evidence>
<keyword evidence="16" id="KW-0547">Nucleotide-binding</keyword>
<evidence type="ECO:0000256" key="16">
    <source>
        <dbReference type="RuleBase" id="RU363044"/>
    </source>
</evidence>
<dbReference type="EC" id="5.6.2.3" evidence="16"/>
<dbReference type="InterPro" id="IPR012340">
    <property type="entry name" value="NA-bd_OB-fold"/>
</dbReference>
<comment type="similarity">
    <text evidence="5">Belongs to the glycosyltransferase 31 family.</text>
</comment>
<evidence type="ECO:0000256" key="9">
    <source>
        <dbReference type="ARBA" id="ARBA00022692"/>
    </source>
</evidence>
<keyword evidence="14" id="KW-0472">Membrane</keyword>
<dbReference type="GO" id="GO:0016758">
    <property type="term" value="F:hexosyltransferase activity"/>
    <property type="evidence" value="ECO:0007669"/>
    <property type="project" value="InterPro"/>
</dbReference>
<comment type="caution">
    <text evidence="21">The sequence shown here is derived from an EMBL/GenBank/DDBJ whole genome shotgun (WGS) entry which is preliminary data.</text>
</comment>
<dbReference type="GO" id="GO:0006281">
    <property type="term" value="P:DNA repair"/>
    <property type="evidence" value="ECO:0007669"/>
    <property type="project" value="UniProtKB-KW"/>
</dbReference>
<dbReference type="InterPro" id="IPR038765">
    <property type="entry name" value="Papain-like_cys_pep_sf"/>
</dbReference>
<feature type="domain" description="Ubiquitin-like protease family profile" evidence="17">
    <location>
        <begin position="2384"/>
        <end position="2435"/>
    </location>
</feature>
<dbReference type="GO" id="GO:0008234">
    <property type="term" value="F:cysteine-type peptidase activity"/>
    <property type="evidence" value="ECO:0007669"/>
    <property type="project" value="InterPro"/>
</dbReference>
<dbReference type="GO" id="GO:0016887">
    <property type="term" value="F:ATP hydrolysis activity"/>
    <property type="evidence" value="ECO:0007669"/>
    <property type="project" value="RHEA"/>
</dbReference>
<evidence type="ECO:0000256" key="10">
    <source>
        <dbReference type="ARBA" id="ARBA00022801"/>
    </source>
</evidence>
<dbReference type="ExpressionAtlas" id="A0A317YBK2">
    <property type="expression patterns" value="baseline and differential"/>
</dbReference>
<dbReference type="UniPathway" id="UPA00378"/>
<dbReference type="Pfam" id="PF02902">
    <property type="entry name" value="Peptidase_C48"/>
    <property type="match status" value="1"/>
</dbReference>
<evidence type="ECO:0000256" key="15">
    <source>
        <dbReference type="ARBA" id="ARBA00023211"/>
    </source>
</evidence>
<comment type="subcellular location">
    <subcellularLocation>
        <location evidence="2">Golgi apparatus membrane</location>
        <topology evidence="2">Single-pass type II membrane protein</topology>
    </subcellularLocation>
</comment>
<dbReference type="Pfam" id="PF14214">
    <property type="entry name" value="Helitron_like_N"/>
    <property type="match status" value="1"/>
</dbReference>
<evidence type="ECO:0000259" key="17">
    <source>
        <dbReference type="Pfam" id="PF02902"/>
    </source>
</evidence>
<evidence type="ECO:0000256" key="4">
    <source>
        <dbReference type="ARBA" id="ARBA00005234"/>
    </source>
</evidence>
<keyword evidence="9" id="KW-0812">Transmembrane</keyword>
<dbReference type="PANTHER" id="PTHR10492:SF92">
    <property type="entry name" value="ATP-DEPENDENT DNA HELICASE"/>
    <property type="match status" value="1"/>
</dbReference>
<gene>
    <name evidence="21" type="primary">GALT2_1</name>
    <name evidence="21" type="ORF">Zm00014a_012407</name>
</gene>
<dbReference type="Proteomes" id="UP000251960">
    <property type="component" value="Chromosome 1"/>
</dbReference>
<evidence type="ECO:0000256" key="13">
    <source>
        <dbReference type="ARBA" id="ARBA00023034"/>
    </source>
</evidence>
<sequence length="2474" mass="282391">MARSDRLNQHRTVPAIRPFPPFVLFDDIQDVNNLPQVKSIFARVVVKFPRRHDSQHFILQDITGSKMEAISSRNNVPRFDALLTQGCTYTLYRVGFCLNREAFQFRNIGHGLEIGLITHTIVEPFIKSIQFPPFPKFLMPFHEVYEQPHKSFVDIIGIVLHLEPLKHIGGRPYREAILMDSRWDLIVVGIWTDLLQRNALRWSLARVDNNIIIGTMLHLNHTHGCLETSDYSTVHFNPDHHTTYHLKSCSVGSGRNLPAIRCILLATEYDIISTKLESWFTAITGRVLLDFPYLYGSMLSDWKLSVYYPLLKYDKMDPLPNNDARSPLKELSNITVEVLEAKERKRIREIARCATQTREQRTLRNMTPCQKSARQNYRIRQQEMLSQDSISIENPNFTPELVSSSADAQAPTGSLFSSEHMAIPELIPTPFVPTPLVTEDVETNNLTTSPRRKGHKCHVSYGERQIWVSRQNQEFQFAIGRKFSTTTMDREMESDGDNEIDHLTTFEINNNESIGPCTVPATNSDKMTEGVDVAKQHHTNSTITTNGDDDETVLFKDDDEEEGYLFAGQDGESGEDIEIDETQDAFTVNPDVPDLYDKVYSNIPEETHLLSTVPDCDYCKAKKFQYEPPGFCCRNGQINLAALETPPQLRRLWECADADARHFRDNIRFFNGHFSFTSLYCCLDSMTTNMDCGIYTFRAHGMMYHNVRSFGREDGAEHKHLELYFYDDDPSLEHRYRKCRQEQLEKDKAVIKQLVEIFKGNPYSEHLRSMGHVDNVENYHIALNLDQTLNQKLYIVPITSEVAVVWIEGSERRGQFSNSVMLHGKDRFQSRPGIFNPILYGKRLFQQFAVDTYIKIESSRLDFIRKNQDRLRADLYKGLVDSLHEGENRADKIGKRTVLSTSFIGGPRDMRRRYMDAMALVRKFGKPDIFLTMTCNPNWDEITTELLPMQSPQDRPDLVVRIFHAKLEELKKRLTKHHILGKIRSYVYVVEFQKRGLPHAHFLLIMQRKYKLTCPDQYDLLISAEIPDKKKYPQLYKMVIKHMMHGPCGLLNPKCPCTKGRASCKNHYPRAFSNATSQGKDSYPIYRRRDDGHKETVRGCELDNRWVVPNNPYLLRLFNCHINVEACGSIKAVKYLFKYIYKGHDRASVAVTDANKADGDVDEIKQYRDARWVTPPEALWRIFSFDLSQNSPPVMQLQLHLENMHMVSFHERAKVNHVVQRSGADRSMLTTYFEANRLYEEARGILYRDFPEWYTLKQGKVWQRRKRNTGGQVGRIVSAHPAEGERFYLRLLLNHVTGATSYADLRTVDGDTLPSFREAAQMRGLLEADDTINECLNEAAIYQMPSALRRLFATILVYCEPNDVAELWQRHLDSMSEDYHRSTQSKTHVQQMSMGKDIKTFPLPAIIDIYDDSHGTDREIYEEESIEPTAEDVAMKETLNKEQRSAYDKILSVVDTNNGGVFFVDGPGGTGKTYLYKALLTALRSQDKIAVATATSGVAASILPGGRTAHSRFKIPLTIDDGVVCSFTKQSETAKLLQKASLIIWDEASMTKRQAIEALDNSMRDIMGQPRLPFGGKTVVFGEYLLRVGGGTEEANHDGDVRLPDEVCVPYTGSDRDLDRLIDDIYPNLNENMSNTSYITSRAILSTRNDWVDMINMRMIDRFQGEQMMYHSFDTAVDDPNNYYPSEFLNTLTPNGLPPHVLKLKVGCPIMLLRNIDPANGLCNDTRATARSNVKILAIPFHDEKKTKKGVKRNSTINGTTYTKNIVYKEELPAMAPYVGCDVLPRGLEEYSSPVIRFYEFRICAFNSRGNCSASMNICSSVHLWKSTDAKPSVTTEAFDNSAGTVDGVNAAKVAAMKDAELVNRNIAAFGAGTGRLSTDQKKKLLWVSELNFKTIVDGLGVVLYQYPFNVPAYYALILRSLTVLEDLALYADPDFKVQNLTATNIMKCDDDTFVRVDVILRHIKLNNGDKPLYMGNLNLLHRPLRTGKCAVTNEEWTEDIYPPYANGPGYLISGDIAKFIVSQHANRSLRLFKMEDTAENWLALKLSVARPPAPNSVAQLPQWILPQMQPTITARQYPSANAAAYGIASAGARVSRRPYLQSGASSRARVSSGEEHTTAISHISTQRMFVLAWSVLVVADLYQRFSTYIRLSHERGTLYLSEHGMNIKAFKCELSIDISALIYKAPTISEKSHHSWFGTSFHHTLHGNHRSHRFQKLCSQASTFQYLVHLSRFDLYPCYSYLKLMAHRHQDCFTLMDSSEDTNEVHVDDSQLDKHSTVDNESPLDGKIDEHTRLPIHPIEEDIFGTQINYLAPIDECKFALQHNKPKKDMATVIVQEGDMALIESIKNIPYATMDVELVCIGSQVISRKFMECLFQPDSYLGDEVFIPINIRELHWYLVVLNAKRREIQILDSLGSSLGHKDLDCVLKGLQKQIDGVSHYMKLKDHNWPDLQVAYWPWKLIEFKDAKQTDRPI</sequence>
<dbReference type="GO" id="GO:0006508">
    <property type="term" value="P:proteolysis"/>
    <property type="evidence" value="ECO:0007669"/>
    <property type="project" value="UniProtKB-KW"/>
</dbReference>
<keyword evidence="12" id="KW-1133">Transmembrane helix</keyword>
<dbReference type="EMBL" id="NCVQ01000001">
    <property type="protein sequence ID" value="PWZ56057.1"/>
    <property type="molecule type" value="Genomic_DNA"/>
</dbReference>
<dbReference type="Gene3D" id="3.40.395.10">
    <property type="entry name" value="Adenoviral Proteinase, Chain A"/>
    <property type="match status" value="1"/>
</dbReference>
<dbReference type="InterPro" id="IPR049163">
    <property type="entry name" value="Pif1-like_2B_dom"/>
</dbReference>
<name>A0A317YBK2_MAIZE</name>
<evidence type="ECO:0000256" key="14">
    <source>
        <dbReference type="ARBA" id="ARBA00023136"/>
    </source>
</evidence>
<feature type="domain" description="DNA helicase Pif1-like DEAD-box helicase" evidence="18">
    <location>
        <begin position="1439"/>
        <end position="1582"/>
    </location>
</feature>
<dbReference type="Gene3D" id="3.40.50.300">
    <property type="entry name" value="P-loop containing nucleotide triphosphate hydrolases"/>
    <property type="match status" value="1"/>
</dbReference>
<dbReference type="Pfam" id="PF21530">
    <property type="entry name" value="Pif1_2B_dom"/>
    <property type="match status" value="1"/>
</dbReference>
<dbReference type="Gene3D" id="2.40.50.140">
    <property type="entry name" value="Nucleic acid-binding proteins"/>
    <property type="match status" value="1"/>
</dbReference>
<keyword evidence="16" id="KW-0234">DNA repair</keyword>
<keyword evidence="7 21" id="KW-0328">Glycosyltransferase</keyword>
<dbReference type="SUPFAM" id="SSF52540">
    <property type="entry name" value="P-loop containing nucleoside triphosphate hydrolases"/>
    <property type="match status" value="2"/>
</dbReference>
<dbReference type="InterPro" id="IPR027417">
    <property type="entry name" value="P-loop_NTPase"/>
</dbReference>
<dbReference type="InterPro" id="IPR003653">
    <property type="entry name" value="Peptidase_C48_C"/>
</dbReference>
<dbReference type="GO" id="GO:0000723">
    <property type="term" value="P:telomere maintenance"/>
    <property type="evidence" value="ECO:0007669"/>
    <property type="project" value="InterPro"/>
</dbReference>
<dbReference type="Pfam" id="PF01762">
    <property type="entry name" value="Galactosyl_T"/>
    <property type="match status" value="1"/>
</dbReference>
<dbReference type="GO" id="GO:0000139">
    <property type="term" value="C:Golgi membrane"/>
    <property type="evidence" value="ECO:0007669"/>
    <property type="project" value="UniProtKB-SubCell"/>
</dbReference>
<dbReference type="Pfam" id="PF05970">
    <property type="entry name" value="PIF1"/>
    <property type="match status" value="1"/>
</dbReference>
<dbReference type="GO" id="GO:0005524">
    <property type="term" value="F:ATP binding"/>
    <property type="evidence" value="ECO:0007669"/>
    <property type="project" value="UniProtKB-KW"/>
</dbReference>
<evidence type="ECO:0000256" key="2">
    <source>
        <dbReference type="ARBA" id="ARBA00004323"/>
    </source>
</evidence>
<comment type="catalytic activity">
    <reaction evidence="16">
        <text>ATP + H2O = ADP + phosphate + H(+)</text>
        <dbReference type="Rhea" id="RHEA:13065"/>
        <dbReference type="ChEBI" id="CHEBI:15377"/>
        <dbReference type="ChEBI" id="CHEBI:15378"/>
        <dbReference type="ChEBI" id="CHEBI:30616"/>
        <dbReference type="ChEBI" id="CHEBI:43474"/>
        <dbReference type="ChEBI" id="CHEBI:456216"/>
        <dbReference type="EC" id="5.6.2.3"/>
    </reaction>
</comment>
<keyword evidence="8 21" id="KW-0808">Transferase</keyword>
<protein>
    <recommendedName>
        <fullName evidence="16">ATP-dependent DNA helicase</fullName>
        <ecNumber evidence="16">5.6.2.3</ecNumber>
    </recommendedName>
</protein>
<comment type="pathway">
    <text evidence="3">Protein modification; protein glycosylation.</text>
</comment>
<dbReference type="Gene3D" id="3.90.550.50">
    <property type="match status" value="1"/>
</dbReference>
<keyword evidence="15" id="KW-0464">Manganese</keyword>
<evidence type="ECO:0000256" key="6">
    <source>
        <dbReference type="ARBA" id="ARBA00022670"/>
    </source>
</evidence>
<comment type="similarity">
    <text evidence="4">Belongs to the peptidase C48 family.</text>
</comment>
<keyword evidence="6" id="KW-0645">Protease</keyword>
<keyword evidence="16" id="KW-0227">DNA damage</keyword>
<evidence type="ECO:0000256" key="12">
    <source>
        <dbReference type="ARBA" id="ARBA00022989"/>
    </source>
</evidence>
<keyword evidence="11" id="KW-0735">Signal-anchor</keyword>
<dbReference type="SUPFAM" id="SSF54001">
    <property type="entry name" value="Cysteine proteinases"/>
    <property type="match status" value="1"/>
</dbReference>
<evidence type="ECO:0000256" key="7">
    <source>
        <dbReference type="ARBA" id="ARBA00022676"/>
    </source>
</evidence>
<keyword evidence="16" id="KW-0233">DNA recombination</keyword>
<evidence type="ECO:0000259" key="18">
    <source>
        <dbReference type="Pfam" id="PF05970"/>
    </source>
</evidence>
<feature type="domain" description="DNA helicase Pif1-like 2B" evidence="20">
    <location>
        <begin position="1687"/>
        <end position="1728"/>
    </location>
</feature>
<keyword evidence="13" id="KW-0333">Golgi apparatus</keyword>
<proteinExistence type="inferred from homology"/>
<evidence type="ECO:0000313" key="21">
    <source>
        <dbReference type="EMBL" id="PWZ56057.1"/>
    </source>
</evidence>
<feature type="domain" description="Helitron helicase-like" evidence="19">
    <location>
        <begin position="828"/>
        <end position="1004"/>
    </location>
</feature>
<dbReference type="InterPro" id="IPR025476">
    <property type="entry name" value="Helitron_helicase-like"/>
</dbReference>
<comment type="similarity">
    <text evidence="16">Belongs to the helicase family.</text>
</comment>
<keyword evidence="16" id="KW-0067">ATP-binding</keyword>
<dbReference type="GO" id="GO:0043139">
    <property type="term" value="F:5'-3' DNA helicase activity"/>
    <property type="evidence" value="ECO:0007669"/>
    <property type="project" value="UniProtKB-EC"/>
</dbReference>
<reference evidence="21" key="1">
    <citation type="journal article" date="2018" name="Nat. Genet.">
        <title>Extensive intraspecific gene order and gene structural variations between Mo17 and other maize genomes.</title>
        <authorList>
            <person name="Sun S."/>
            <person name="Zhou Y."/>
            <person name="Chen J."/>
            <person name="Shi J."/>
            <person name="Zhao H."/>
            <person name="Zhao H."/>
            <person name="Song W."/>
            <person name="Zhang M."/>
            <person name="Cui Y."/>
            <person name="Dong X."/>
            <person name="Liu H."/>
            <person name="Ma X."/>
            <person name="Jiao Y."/>
            <person name="Wang B."/>
            <person name="Wei X."/>
            <person name="Stein J.C."/>
            <person name="Glaubitz J.C."/>
            <person name="Lu F."/>
            <person name="Yu G."/>
            <person name="Liang C."/>
            <person name="Fengler K."/>
            <person name="Li B."/>
            <person name="Rafalski A."/>
            <person name="Schnable P.S."/>
            <person name="Ware D.H."/>
            <person name="Buckler E.S."/>
            <person name="Lai J."/>
        </authorList>
    </citation>
    <scope>NUCLEOTIDE SEQUENCE [LARGE SCALE GENOMIC DNA]</scope>
    <source>
        <tissue evidence="21">Seedling</tissue>
    </source>
</reference>